<proteinExistence type="predicted"/>
<keyword evidence="3" id="KW-1185">Reference proteome</keyword>
<feature type="region of interest" description="Disordered" evidence="1">
    <location>
        <begin position="304"/>
        <end position="362"/>
    </location>
</feature>
<dbReference type="SUPFAM" id="SSF54001">
    <property type="entry name" value="Cysteine proteinases"/>
    <property type="match status" value="1"/>
</dbReference>
<gene>
    <name evidence="2" type="ORF">JX265_000156</name>
</gene>
<feature type="compositionally biased region" description="Basic residues" evidence="1">
    <location>
        <begin position="342"/>
        <end position="361"/>
    </location>
</feature>
<dbReference type="Proteomes" id="UP000829685">
    <property type="component" value="Unassembled WGS sequence"/>
</dbReference>
<protein>
    <recommendedName>
        <fullName evidence="4">Ubiquitin-like protease family profile domain-containing protein</fullName>
    </recommendedName>
</protein>
<evidence type="ECO:0000313" key="2">
    <source>
        <dbReference type="EMBL" id="KAI1881330.1"/>
    </source>
</evidence>
<name>A0A9P9WXX7_9PEZI</name>
<evidence type="ECO:0008006" key="4">
    <source>
        <dbReference type="Google" id="ProtNLM"/>
    </source>
</evidence>
<dbReference type="EMBL" id="JAFIMR010000001">
    <property type="protein sequence ID" value="KAI1881330.1"/>
    <property type="molecule type" value="Genomic_DNA"/>
</dbReference>
<organism evidence="2 3">
    <name type="scientific">Neoarthrinium moseri</name>
    <dbReference type="NCBI Taxonomy" id="1658444"/>
    <lineage>
        <taxon>Eukaryota</taxon>
        <taxon>Fungi</taxon>
        <taxon>Dikarya</taxon>
        <taxon>Ascomycota</taxon>
        <taxon>Pezizomycotina</taxon>
        <taxon>Sordariomycetes</taxon>
        <taxon>Xylariomycetidae</taxon>
        <taxon>Amphisphaeriales</taxon>
        <taxon>Apiosporaceae</taxon>
        <taxon>Neoarthrinium</taxon>
    </lineage>
</organism>
<sequence length="383" mass="43100">MTQVETLSPEKGGCPLHASSAVVVSDRTHRHRKPSSIDQEAILRIKYWDAFLGLDSLQAGHTEWLNGSALDVPTEFRYLQQPPEVRQLINLLDTSADAGLFRHSGGTSLEHNADKVRQSLEGTNHGGDSKLLKSIRAHEFTMWPVDVGMHWVVLILHMQQTGGSKEFDHVAQAVIIDTDHDPLTVGFVLDRLKTVLAAGGISFARTPELLLNMWVPPQDDGWSCGLRCYAAMSEFMQRVTRLYLAGKTYEDSLWEPMPSWFLAQSVREEMAGLCAAMCVRELKYKARIAIELVDSEHTSRKGYKKKSSSKYLSATALKPQRGTSRKQGQDRKIGVRTMSRAKSSHIHPHHKVNKTAPHRRSIGQPDNIWLKKRVPIVWDEDVL</sequence>
<feature type="compositionally biased region" description="Low complexity" evidence="1">
    <location>
        <begin position="309"/>
        <end position="318"/>
    </location>
</feature>
<evidence type="ECO:0000256" key="1">
    <source>
        <dbReference type="SAM" id="MobiDB-lite"/>
    </source>
</evidence>
<reference evidence="2" key="1">
    <citation type="submission" date="2021-03" db="EMBL/GenBank/DDBJ databases">
        <title>Revisited historic fungal species revealed as producer of novel bioactive compounds through whole genome sequencing and comparative genomics.</title>
        <authorList>
            <person name="Vignolle G.A."/>
            <person name="Hochenegger N."/>
            <person name="Mach R.L."/>
            <person name="Mach-Aigner A.R."/>
            <person name="Javad Rahimi M."/>
            <person name="Salim K.A."/>
            <person name="Chan C.M."/>
            <person name="Lim L.B.L."/>
            <person name="Cai F."/>
            <person name="Druzhinina I.S."/>
            <person name="U'Ren J.M."/>
            <person name="Derntl C."/>
        </authorList>
    </citation>
    <scope>NUCLEOTIDE SEQUENCE</scope>
    <source>
        <strain evidence="2">TUCIM 5799</strain>
    </source>
</reference>
<comment type="caution">
    <text evidence="2">The sequence shown here is derived from an EMBL/GenBank/DDBJ whole genome shotgun (WGS) entry which is preliminary data.</text>
</comment>
<dbReference type="AlphaFoldDB" id="A0A9P9WXX7"/>
<accession>A0A9P9WXX7</accession>
<dbReference type="InterPro" id="IPR038765">
    <property type="entry name" value="Papain-like_cys_pep_sf"/>
</dbReference>
<evidence type="ECO:0000313" key="3">
    <source>
        <dbReference type="Proteomes" id="UP000829685"/>
    </source>
</evidence>